<evidence type="ECO:0000313" key="6">
    <source>
        <dbReference type="Proteomes" id="UP001281410"/>
    </source>
</evidence>
<dbReference type="EMBL" id="JANJYJ010000010">
    <property type="protein sequence ID" value="KAK3182734.1"/>
    <property type="molecule type" value="Genomic_DNA"/>
</dbReference>
<keyword evidence="2 3" id="KW-0175">Coiled coil</keyword>
<feature type="compositionally biased region" description="Polar residues" evidence="4">
    <location>
        <begin position="131"/>
        <end position="142"/>
    </location>
</feature>
<dbReference type="InterPro" id="IPR013256">
    <property type="entry name" value="Chromatin_SPT2"/>
</dbReference>
<comment type="similarity">
    <text evidence="1">Belongs to the SPT2 family.</text>
</comment>
<evidence type="ECO:0000256" key="4">
    <source>
        <dbReference type="SAM" id="MobiDB-lite"/>
    </source>
</evidence>
<comment type="caution">
    <text evidence="5">The sequence shown here is derived from an EMBL/GenBank/DDBJ whole genome shotgun (WGS) entry which is preliminary data.</text>
</comment>
<proteinExistence type="inferred from homology"/>
<dbReference type="SMART" id="SM00784">
    <property type="entry name" value="SPT2"/>
    <property type="match status" value="1"/>
</dbReference>
<dbReference type="PANTHER" id="PTHR22691">
    <property type="entry name" value="YEAST SPT2-RELATED"/>
    <property type="match status" value="1"/>
</dbReference>
<dbReference type="GO" id="GO:0042393">
    <property type="term" value="F:histone binding"/>
    <property type="evidence" value="ECO:0007669"/>
    <property type="project" value="TreeGrafter"/>
</dbReference>
<feature type="region of interest" description="Disordered" evidence="4">
    <location>
        <begin position="130"/>
        <end position="166"/>
    </location>
</feature>
<evidence type="ECO:0000313" key="5">
    <source>
        <dbReference type="EMBL" id="KAK3182734.1"/>
    </source>
</evidence>
<sequence length="308" mass="35590">MPGQCTSDPNLNFTKKEMEFLELRQRLKGYIRDELKKEYAASVCDNSQEKKKLPSNNYGSFFGHSQPSIARRFLQESKTMVEVQQLAAKLMNSHHSNKKSHVSTASKADSDKASEEQLISMPKLHAITKGGSEQNSKFTTATRHPHTPDKHKASFPSSSIRGKRKSEEEIEFVQTKKAKVMQNHPHSSLKDMRKSSKEKAISAQAKSLSKQQIKCPMQDLCHDDEVDDSYISSLCPSLFRRNHTKHVENYDYDDDDECMVSNFNDIQKEERKSAKIAREEDRIEQLRLEQEEKERLRIIVKKQKQHHN</sequence>
<dbReference type="GO" id="GO:0003677">
    <property type="term" value="F:DNA binding"/>
    <property type="evidence" value="ECO:0007669"/>
    <property type="project" value="TreeGrafter"/>
</dbReference>
<feature type="coiled-coil region" evidence="3">
    <location>
        <begin position="269"/>
        <end position="296"/>
    </location>
</feature>
<accession>A0AAE0DQT0</accession>
<reference evidence="5" key="1">
    <citation type="journal article" date="2023" name="Plant J.">
        <title>Genome sequences and population genomics provide insights into the demographic history, inbreeding, and mutation load of two 'living fossil' tree species of Dipteronia.</title>
        <authorList>
            <person name="Feng Y."/>
            <person name="Comes H.P."/>
            <person name="Chen J."/>
            <person name="Zhu S."/>
            <person name="Lu R."/>
            <person name="Zhang X."/>
            <person name="Li P."/>
            <person name="Qiu J."/>
            <person name="Olsen K.M."/>
            <person name="Qiu Y."/>
        </authorList>
    </citation>
    <scope>NUCLEOTIDE SEQUENCE</scope>
    <source>
        <strain evidence="5">NBL</strain>
    </source>
</reference>
<feature type="region of interest" description="Disordered" evidence="4">
    <location>
        <begin position="92"/>
        <end position="115"/>
    </location>
</feature>
<keyword evidence="6" id="KW-1185">Reference proteome</keyword>
<gene>
    <name evidence="5" type="ORF">Dsin_030020</name>
</gene>
<dbReference type="Pfam" id="PF08243">
    <property type="entry name" value="SPT2"/>
    <property type="match status" value="1"/>
</dbReference>
<dbReference type="GO" id="GO:0006334">
    <property type="term" value="P:nucleosome assembly"/>
    <property type="evidence" value="ECO:0007669"/>
    <property type="project" value="TreeGrafter"/>
</dbReference>
<evidence type="ECO:0000256" key="3">
    <source>
        <dbReference type="SAM" id="Coils"/>
    </source>
</evidence>
<name>A0AAE0DQT0_9ROSI</name>
<dbReference type="GO" id="GO:0005730">
    <property type="term" value="C:nucleolus"/>
    <property type="evidence" value="ECO:0007669"/>
    <property type="project" value="TreeGrafter"/>
</dbReference>
<protein>
    <submittedName>
        <fullName evidence="5">Uncharacterized protein</fullName>
    </submittedName>
</protein>
<dbReference type="Proteomes" id="UP001281410">
    <property type="component" value="Unassembled WGS sequence"/>
</dbReference>
<dbReference type="GO" id="GO:0006360">
    <property type="term" value="P:transcription by RNA polymerase I"/>
    <property type="evidence" value="ECO:0007669"/>
    <property type="project" value="TreeGrafter"/>
</dbReference>
<evidence type="ECO:0000256" key="2">
    <source>
        <dbReference type="ARBA" id="ARBA00023054"/>
    </source>
</evidence>
<dbReference type="AlphaFoldDB" id="A0AAE0DQT0"/>
<organism evidence="5 6">
    <name type="scientific">Dipteronia sinensis</name>
    <dbReference type="NCBI Taxonomy" id="43782"/>
    <lineage>
        <taxon>Eukaryota</taxon>
        <taxon>Viridiplantae</taxon>
        <taxon>Streptophyta</taxon>
        <taxon>Embryophyta</taxon>
        <taxon>Tracheophyta</taxon>
        <taxon>Spermatophyta</taxon>
        <taxon>Magnoliopsida</taxon>
        <taxon>eudicotyledons</taxon>
        <taxon>Gunneridae</taxon>
        <taxon>Pentapetalae</taxon>
        <taxon>rosids</taxon>
        <taxon>malvids</taxon>
        <taxon>Sapindales</taxon>
        <taxon>Sapindaceae</taxon>
        <taxon>Hippocastanoideae</taxon>
        <taxon>Acereae</taxon>
        <taxon>Dipteronia</taxon>
    </lineage>
</organism>
<dbReference type="PANTHER" id="PTHR22691:SF8">
    <property type="entry name" value="PROTEIN SPT2 HOMOLOG"/>
    <property type="match status" value="1"/>
</dbReference>
<evidence type="ECO:0000256" key="1">
    <source>
        <dbReference type="ARBA" id="ARBA00006461"/>
    </source>
</evidence>